<accession>A0A1J5T3B5</accession>
<protein>
    <submittedName>
        <fullName evidence="1">Uncharacterized protein</fullName>
    </submittedName>
</protein>
<name>A0A1J5T3B5_9ZZZZ</name>
<gene>
    <name evidence="1" type="ORF">GALL_37070</name>
</gene>
<dbReference type="EMBL" id="MLJW01000009">
    <property type="protein sequence ID" value="OIR15385.1"/>
    <property type="molecule type" value="Genomic_DNA"/>
</dbReference>
<sequence length="134" mass="15097">MLITSVLIISAIIFTLLGYRMKSWQVIGYAFASVLALSVLDLIQDNSNVKVSTPYVTIEKQVKDLAVTQKQLQDTVTTLTEMILATEDGVGKFADGKQQRDELIRNLQKKLKSQIPEEELKDFNRNLEAVNKSH</sequence>
<comment type="caution">
    <text evidence="1">The sequence shown here is derived from an EMBL/GenBank/DDBJ whole genome shotgun (WGS) entry which is preliminary data.</text>
</comment>
<evidence type="ECO:0000313" key="1">
    <source>
        <dbReference type="EMBL" id="OIR15385.1"/>
    </source>
</evidence>
<dbReference type="AlphaFoldDB" id="A0A1J5T3B5"/>
<organism evidence="1">
    <name type="scientific">mine drainage metagenome</name>
    <dbReference type="NCBI Taxonomy" id="410659"/>
    <lineage>
        <taxon>unclassified sequences</taxon>
        <taxon>metagenomes</taxon>
        <taxon>ecological metagenomes</taxon>
    </lineage>
</organism>
<proteinExistence type="predicted"/>
<reference evidence="1" key="1">
    <citation type="submission" date="2016-10" db="EMBL/GenBank/DDBJ databases">
        <title>Sequence of Gallionella enrichment culture.</title>
        <authorList>
            <person name="Poehlein A."/>
            <person name="Muehling M."/>
            <person name="Daniel R."/>
        </authorList>
    </citation>
    <scope>NUCLEOTIDE SEQUENCE</scope>
</reference>